<evidence type="ECO:0000256" key="9">
    <source>
        <dbReference type="SAM" id="Phobius"/>
    </source>
</evidence>
<keyword evidence="3" id="KW-1003">Cell membrane</keyword>
<comment type="subcellular location">
    <subcellularLocation>
        <location evidence="1">Cell inner membrane</location>
        <topology evidence="1">Multi-pass membrane protein</topology>
    </subcellularLocation>
</comment>
<evidence type="ECO:0000256" key="6">
    <source>
        <dbReference type="ARBA" id="ARBA00022989"/>
    </source>
</evidence>
<dbReference type="PANTHER" id="PTHR30574">
    <property type="entry name" value="INNER MEMBRANE PROTEIN YEDE"/>
    <property type="match status" value="1"/>
</dbReference>
<evidence type="ECO:0000313" key="10">
    <source>
        <dbReference type="EMBL" id="MBB5272085.1"/>
    </source>
</evidence>
<evidence type="ECO:0000256" key="8">
    <source>
        <dbReference type="ARBA" id="ARBA00035655"/>
    </source>
</evidence>
<feature type="transmembrane region" description="Helical" evidence="9">
    <location>
        <begin position="314"/>
        <end position="336"/>
    </location>
</feature>
<gene>
    <name evidence="10" type="ORF">HNQ70_002099</name>
</gene>
<sequence>MLQEADVLALQATVAWAAFGLSFVLGAVMNRSGFCTMGALSDILNMGDWTRMRMWLCAIGVAVLGAQALALAGLVDLGKSIYTAPRLSWLSNLAGGFLFGFGMVLASGCGSKTLVRIGGGSLKAVVVFLVLGLTAYMTLRGLFGVWRASFLDPVAIQLSTAQDLPTLLGAGDANTVRTLRLVLGGGIGLALVAFALAGREFRSLDNLLGGIGVGLVVAGAWYVSGHLGFVAEDPRTLEEAFVATNSGRLEAISFVAPVAYTLELLMFWSDASRIVTIGIASVVGVIAGSFAWALASRSFRWEGFAGPEDTANHLVGGALMGIGGVIALGCTIGQGLSGLSTLAIGSFIAFAAILAGGVAGVRYQAWRVERMV</sequence>
<name>A0A7W8HJ35_9BURK</name>
<evidence type="ECO:0000256" key="4">
    <source>
        <dbReference type="ARBA" id="ARBA00022519"/>
    </source>
</evidence>
<evidence type="ECO:0000256" key="5">
    <source>
        <dbReference type="ARBA" id="ARBA00022692"/>
    </source>
</evidence>
<dbReference type="RefSeq" id="WP_425504353.1">
    <property type="nucleotide sequence ID" value="NZ_BAABEW010000002.1"/>
</dbReference>
<accession>A0A7W8HJ35</accession>
<feature type="transmembrane region" description="Helical" evidence="9">
    <location>
        <begin position="55"/>
        <end position="75"/>
    </location>
</feature>
<organism evidence="10 11">
    <name type="scientific">Quisquiliibacterium transsilvanicum</name>
    <dbReference type="NCBI Taxonomy" id="1549638"/>
    <lineage>
        <taxon>Bacteria</taxon>
        <taxon>Pseudomonadati</taxon>
        <taxon>Pseudomonadota</taxon>
        <taxon>Betaproteobacteria</taxon>
        <taxon>Burkholderiales</taxon>
        <taxon>Burkholderiaceae</taxon>
        <taxon>Quisquiliibacterium</taxon>
    </lineage>
</organism>
<dbReference type="EMBL" id="JACHGB010000004">
    <property type="protein sequence ID" value="MBB5272085.1"/>
    <property type="molecule type" value="Genomic_DNA"/>
</dbReference>
<feature type="transmembrane region" description="Helical" evidence="9">
    <location>
        <begin position="342"/>
        <end position="361"/>
    </location>
</feature>
<dbReference type="AlphaFoldDB" id="A0A7W8HJ35"/>
<evidence type="ECO:0000256" key="1">
    <source>
        <dbReference type="ARBA" id="ARBA00004429"/>
    </source>
</evidence>
<dbReference type="PANTHER" id="PTHR30574:SF1">
    <property type="entry name" value="SULPHUR TRANSPORT DOMAIN-CONTAINING PROTEIN"/>
    <property type="match status" value="1"/>
</dbReference>
<proteinExistence type="inferred from homology"/>
<keyword evidence="6 9" id="KW-1133">Transmembrane helix</keyword>
<evidence type="ECO:0000256" key="3">
    <source>
        <dbReference type="ARBA" id="ARBA00022475"/>
    </source>
</evidence>
<feature type="transmembrane region" description="Helical" evidence="9">
    <location>
        <begin position="274"/>
        <end position="294"/>
    </location>
</feature>
<dbReference type="Proteomes" id="UP000532440">
    <property type="component" value="Unassembled WGS sequence"/>
</dbReference>
<evidence type="ECO:0000313" key="11">
    <source>
        <dbReference type="Proteomes" id="UP000532440"/>
    </source>
</evidence>
<keyword evidence="7 9" id="KW-0472">Membrane</keyword>
<feature type="transmembrane region" description="Helical" evidence="9">
    <location>
        <begin position="122"/>
        <end position="143"/>
    </location>
</feature>
<evidence type="ECO:0008006" key="12">
    <source>
        <dbReference type="Google" id="ProtNLM"/>
    </source>
</evidence>
<keyword evidence="5 9" id="KW-0812">Transmembrane</keyword>
<feature type="transmembrane region" description="Helical" evidence="9">
    <location>
        <begin position="204"/>
        <end position="223"/>
    </location>
</feature>
<feature type="transmembrane region" description="Helical" evidence="9">
    <location>
        <begin position="12"/>
        <end position="34"/>
    </location>
</feature>
<keyword evidence="11" id="KW-1185">Reference proteome</keyword>
<dbReference type="Pfam" id="PF04143">
    <property type="entry name" value="Sulf_transp"/>
    <property type="match status" value="1"/>
</dbReference>
<reference evidence="10 11" key="1">
    <citation type="submission" date="2020-08" db="EMBL/GenBank/DDBJ databases">
        <title>Genomic Encyclopedia of Type Strains, Phase IV (KMG-IV): sequencing the most valuable type-strain genomes for metagenomic binning, comparative biology and taxonomic classification.</title>
        <authorList>
            <person name="Goeker M."/>
        </authorList>
    </citation>
    <scope>NUCLEOTIDE SEQUENCE [LARGE SCALE GENOMIC DNA]</scope>
    <source>
        <strain evidence="10 11">DSM 29781</strain>
    </source>
</reference>
<comment type="caution">
    <text evidence="10">The sequence shown here is derived from an EMBL/GenBank/DDBJ whole genome shotgun (WGS) entry which is preliminary data.</text>
</comment>
<keyword evidence="2" id="KW-0813">Transport</keyword>
<evidence type="ECO:0000256" key="2">
    <source>
        <dbReference type="ARBA" id="ARBA00022448"/>
    </source>
</evidence>
<dbReference type="InterPro" id="IPR007272">
    <property type="entry name" value="Sulf_transp_TsuA/YedE"/>
</dbReference>
<comment type="similarity">
    <text evidence="8">Belongs to the TsuA/YedE (TC 9.B.102) family.</text>
</comment>
<feature type="transmembrane region" description="Helical" evidence="9">
    <location>
        <begin position="178"/>
        <end position="197"/>
    </location>
</feature>
<dbReference type="GO" id="GO:0005886">
    <property type="term" value="C:plasma membrane"/>
    <property type="evidence" value="ECO:0007669"/>
    <property type="project" value="UniProtKB-SubCell"/>
</dbReference>
<protein>
    <recommendedName>
        <fullName evidence="12">YeeE/YedE family protein</fullName>
    </recommendedName>
</protein>
<evidence type="ECO:0000256" key="7">
    <source>
        <dbReference type="ARBA" id="ARBA00023136"/>
    </source>
</evidence>
<keyword evidence="4" id="KW-0997">Cell inner membrane</keyword>
<feature type="transmembrane region" description="Helical" evidence="9">
    <location>
        <begin position="87"/>
        <end position="110"/>
    </location>
</feature>